<gene>
    <name evidence="2" type="ORF">T11_1300</name>
</gene>
<protein>
    <submittedName>
        <fullName evidence="2">Uncharacterized protein</fullName>
    </submittedName>
</protein>
<evidence type="ECO:0000313" key="3">
    <source>
        <dbReference type="Proteomes" id="UP000055024"/>
    </source>
</evidence>
<evidence type="ECO:0000313" key="2">
    <source>
        <dbReference type="EMBL" id="KRY69829.1"/>
    </source>
</evidence>
<name>A0A0V1E7N7_9BILA</name>
<feature type="transmembrane region" description="Helical" evidence="1">
    <location>
        <begin position="7"/>
        <end position="34"/>
    </location>
</feature>
<keyword evidence="1" id="KW-0812">Transmembrane</keyword>
<accession>A0A0V1E7N7</accession>
<dbReference type="AlphaFoldDB" id="A0A0V1E7N7"/>
<comment type="caution">
    <text evidence="2">The sequence shown here is derived from an EMBL/GenBank/DDBJ whole genome shotgun (WGS) entry which is preliminary data.</text>
</comment>
<dbReference type="Proteomes" id="UP000055024">
    <property type="component" value="Unassembled WGS sequence"/>
</dbReference>
<reference evidence="2 3" key="1">
    <citation type="submission" date="2015-01" db="EMBL/GenBank/DDBJ databases">
        <title>Evolution of Trichinella species and genotypes.</title>
        <authorList>
            <person name="Korhonen P.K."/>
            <person name="Edoardo P."/>
            <person name="Giuseppe L.R."/>
            <person name="Gasser R.B."/>
        </authorList>
    </citation>
    <scope>NUCLEOTIDE SEQUENCE [LARGE SCALE GENOMIC DNA]</scope>
    <source>
        <strain evidence="2">ISS1029</strain>
    </source>
</reference>
<dbReference type="EMBL" id="JYDP01007393">
    <property type="protein sequence ID" value="KRY69829.1"/>
    <property type="molecule type" value="Genomic_DNA"/>
</dbReference>
<evidence type="ECO:0000256" key="1">
    <source>
        <dbReference type="SAM" id="Phobius"/>
    </source>
</evidence>
<organism evidence="2 3">
    <name type="scientific">Trichinella zimbabwensis</name>
    <dbReference type="NCBI Taxonomy" id="268475"/>
    <lineage>
        <taxon>Eukaryota</taxon>
        <taxon>Metazoa</taxon>
        <taxon>Ecdysozoa</taxon>
        <taxon>Nematoda</taxon>
        <taxon>Enoplea</taxon>
        <taxon>Dorylaimia</taxon>
        <taxon>Trichinellida</taxon>
        <taxon>Trichinellidae</taxon>
        <taxon>Trichinella</taxon>
    </lineage>
</organism>
<keyword evidence="1" id="KW-0472">Membrane</keyword>
<keyword evidence="3" id="KW-1185">Reference proteome</keyword>
<keyword evidence="1" id="KW-1133">Transmembrane helix</keyword>
<proteinExistence type="predicted"/>
<sequence length="43" mass="5150">MEKVDSLVLSLILVELLYIFLHLILCWQLAYWVMDFVKGFFSI</sequence>